<dbReference type="InterPro" id="IPR025668">
    <property type="entry name" value="Tnp_DDE_dom"/>
</dbReference>
<gene>
    <name evidence="2" type="ORF">ABHZ06_19745</name>
</gene>
<dbReference type="PANTHER" id="PTHR33408:SF2">
    <property type="entry name" value="TRANSPOSASE DDE DOMAIN-CONTAINING PROTEIN"/>
    <property type="match status" value="1"/>
</dbReference>
<name>A0ABV0I1K0_9BACE</name>
<comment type="caution">
    <text evidence="2">The sequence shown here is derived from an EMBL/GenBank/DDBJ whole genome shotgun (WGS) entry which is preliminary data.</text>
</comment>
<sequence>FVWRKTVERNRTRLMDKIRILLEQVDETIAQENSIKDTSVEFTSCRLSDIVDELKEALERQPATKDKEEKKALRKKKKQVRELEGYRDKLIEYDNHLDTLGERNSYSKTDPGATFMRMKEDAMKNGQTKPGYNLQIGTENQFITDFRLFPNPTDTLTLIPFFHSFQYRYNRLPNICVADSGYGSEENYRFMQENGIEAFIKYNYFHKEQRPRYTPNPFHAESLHYNAQEDYYVCPMGQHMNRIGTKRDKTASGYITESARYKAKRCEGCPLRGSCFKARGNRIIEVNHRLNQYKRQARERLLSEEGIKHRGRRCIEPEAVFGQMKYNMAYRRFRHVGEDKVTMDFAFFAIAFNIKKMCAKLIKEGKGLITVAKYLFMGLFITRYNWNIATCCQMHEEKVA</sequence>
<evidence type="ECO:0000313" key="3">
    <source>
        <dbReference type="Proteomes" id="UP001491715"/>
    </source>
</evidence>
<protein>
    <submittedName>
        <fullName evidence="2">IS1182-like element ISBf3 family transposase</fullName>
    </submittedName>
</protein>
<feature type="domain" description="Transposase DDE" evidence="1">
    <location>
        <begin position="233"/>
        <end position="358"/>
    </location>
</feature>
<dbReference type="NCBIfam" id="NF033551">
    <property type="entry name" value="transpos_IS1182"/>
    <property type="match status" value="1"/>
</dbReference>
<accession>A0ABV0I1K0</accession>
<dbReference type="EMBL" id="JBDQBE010000063">
    <property type="protein sequence ID" value="MEO4940068.1"/>
    <property type="molecule type" value="Genomic_DNA"/>
</dbReference>
<feature type="non-terminal residue" evidence="2">
    <location>
        <position position="1"/>
    </location>
</feature>
<evidence type="ECO:0000259" key="1">
    <source>
        <dbReference type="Pfam" id="PF13751"/>
    </source>
</evidence>
<evidence type="ECO:0000313" key="2">
    <source>
        <dbReference type="EMBL" id="MEO4940068.1"/>
    </source>
</evidence>
<dbReference type="RefSeq" id="WP_347739477.1">
    <property type="nucleotide sequence ID" value="NZ_JBDQBE010000063.1"/>
</dbReference>
<organism evidence="2 3">
    <name type="scientific">Bacteroides humanifaecis</name>
    <dbReference type="NCBI Taxonomy" id="2792859"/>
    <lineage>
        <taxon>Bacteria</taxon>
        <taxon>Pseudomonadati</taxon>
        <taxon>Bacteroidota</taxon>
        <taxon>Bacteroidia</taxon>
        <taxon>Bacteroidales</taxon>
        <taxon>Bacteroidaceae</taxon>
        <taxon>Bacteroides</taxon>
    </lineage>
</organism>
<reference evidence="2 3" key="1">
    <citation type="submission" date="2024-05" db="EMBL/GenBank/DDBJ databases">
        <title>Human gut microbiome strain richness.</title>
        <authorList>
            <person name="Chen-Liaw A."/>
        </authorList>
    </citation>
    <scope>NUCLEOTIDE SEQUENCE [LARGE SCALE GENOMIC DNA]</scope>
    <source>
        <strain evidence="2 3">1001271st1_B1_1001271B_150615</strain>
    </source>
</reference>
<dbReference type="Proteomes" id="UP001491715">
    <property type="component" value="Unassembled WGS sequence"/>
</dbReference>
<dbReference type="PANTHER" id="PTHR33408">
    <property type="entry name" value="TRANSPOSASE"/>
    <property type="match status" value="1"/>
</dbReference>
<dbReference type="InterPro" id="IPR047629">
    <property type="entry name" value="IS1182_transpos"/>
</dbReference>
<proteinExistence type="predicted"/>
<dbReference type="Pfam" id="PF13751">
    <property type="entry name" value="DDE_Tnp_1_6"/>
    <property type="match status" value="1"/>
</dbReference>
<keyword evidence="3" id="KW-1185">Reference proteome</keyword>